<dbReference type="AlphaFoldDB" id="A0A1G7GZ03"/>
<dbReference type="Proteomes" id="UP000199045">
    <property type="component" value="Unassembled WGS sequence"/>
</dbReference>
<organism evidence="1 2">
    <name type="scientific">Chitinophaga filiformis</name>
    <name type="common">Myxococcus filiformis</name>
    <name type="synonym">Flexibacter filiformis</name>
    <dbReference type="NCBI Taxonomy" id="104663"/>
    <lineage>
        <taxon>Bacteria</taxon>
        <taxon>Pseudomonadati</taxon>
        <taxon>Bacteroidota</taxon>
        <taxon>Chitinophagia</taxon>
        <taxon>Chitinophagales</taxon>
        <taxon>Chitinophagaceae</taxon>
        <taxon>Chitinophaga</taxon>
    </lineage>
</organism>
<evidence type="ECO:0000313" key="2">
    <source>
        <dbReference type="Proteomes" id="UP000199045"/>
    </source>
</evidence>
<gene>
    <name evidence="1" type="ORF">SAMN04488121_101224</name>
</gene>
<accession>A0A1G7GZ03</accession>
<evidence type="ECO:0000313" key="1">
    <source>
        <dbReference type="EMBL" id="SDE93398.1"/>
    </source>
</evidence>
<dbReference type="EMBL" id="FNBN01000001">
    <property type="protein sequence ID" value="SDE93398.1"/>
    <property type="molecule type" value="Genomic_DNA"/>
</dbReference>
<reference evidence="2" key="1">
    <citation type="submission" date="2016-10" db="EMBL/GenBank/DDBJ databases">
        <authorList>
            <person name="Varghese N."/>
            <person name="Submissions S."/>
        </authorList>
    </citation>
    <scope>NUCLEOTIDE SEQUENCE [LARGE SCALE GENOMIC DNA]</scope>
    <source>
        <strain evidence="2">DSM 527</strain>
    </source>
</reference>
<sequence>MYIRFRFYLQETAMHVFNGQGGTVFSYRCFIFGIMMGEKLVYECPRGGIKDKYPQQHDSQYPV</sequence>
<protein>
    <submittedName>
        <fullName evidence="1">Uncharacterized protein</fullName>
    </submittedName>
</protein>
<name>A0A1G7GZ03_CHIFI</name>
<proteinExistence type="predicted"/>
<dbReference type="STRING" id="104663.SAMN04488121_101224"/>